<keyword evidence="1" id="KW-0472">Membrane</keyword>
<protein>
    <submittedName>
        <fullName evidence="2">DUF2065 domain-containing protein</fullName>
    </submittedName>
</protein>
<dbReference type="RefSeq" id="WP_027311956.1">
    <property type="nucleotide sequence ID" value="NZ_JAUESS010000003.1"/>
</dbReference>
<keyword evidence="1" id="KW-0812">Transmembrane</keyword>
<evidence type="ECO:0000313" key="2">
    <source>
        <dbReference type="EMBL" id="MFB9886522.1"/>
    </source>
</evidence>
<dbReference type="EMBL" id="JBHLZN010000002">
    <property type="protein sequence ID" value="MFB9886522.1"/>
    <property type="molecule type" value="Genomic_DNA"/>
</dbReference>
<evidence type="ECO:0000313" key="3">
    <source>
        <dbReference type="Proteomes" id="UP001589628"/>
    </source>
</evidence>
<gene>
    <name evidence="2" type="ORF">ACFFLH_08880</name>
</gene>
<dbReference type="Pfam" id="PF09838">
    <property type="entry name" value="DUF2065"/>
    <property type="match status" value="1"/>
</dbReference>
<keyword evidence="1" id="KW-1133">Transmembrane helix</keyword>
<dbReference type="PANTHER" id="PTHR38602">
    <property type="entry name" value="INNER MEMBRANE PROTEIN-RELATED"/>
    <property type="match status" value="1"/>
</dbReference>
<keyword evidence="3" id="KW-1185">Reference proteome</keyword>
<name>A0ABV5ZB58_9GAMM</name>
<sequence>MSEDFWQALALGFCLLLIMEGIMPFLSPQGWKNTLRQLVEADDRVVRALGLASMLLGTALLYVFR</sequence>
<proteinExistence type="predicted"/>
<reference evidence="2 3" key="1">
    <citation type="submission" date="2024-09" db="EMBL/GenBank/DDBJ databases">
        <authorList>
            <person name="Sun Q."/>
            <person name="Mori K."/>
        </authorList>
    </citation>
    <scope>NUCLEOTIDE SEQUENCE [LARGE SCALE GENOMIC DNA]</scope>
    <source>
        <strain evidence="2 3">ATCC 51285</strain>
    </source>
</reference>
<feature type="transmembrane region" description="Helical" evidence="1">
    <location>
        <begin position="6"/>
        <end position="26"/>
    </location>
</feature>
<feature type="transmembrane region" description="Helical" evidence="1">
    <location>
        <begin position="46"/>
        <end position="64"/>
    </location>
</feature>
<evidence type="ECO:0000256" key="1">
    <source>
        <dbReference type="SAM" id="Phobius"/>
    </source>
</evidence>
<dbReference type="Proteomes" id="UP001589628">
    <property type="component" value="Unassembled WGS sequence"/>
</dbReference>
<dbReference type="PANTHER" id="PTHR38602:SF1">
    <property type="entry name" value="INNER MEMBRANE PROTEIN"/>
    <property type="match status" value="1"/>
</dbReference>
<accession>A0ABV5ZB58</accession>
<organism evidence="2 3">
    <name type="scientific">Balneatrix alpica</name>
    <dbReference type="NCBI Taxonomy" id="75684"/>
    <lineage>
        <taxon>Bacteria</taxon>
        <taxon>Pseudomonadati</taxon>
        <taxon>Pseudomonadota</taxon>
        <taxon>Gammaproteobacteria</taxon>
        <taxon>Oceanospirillales</taxon>
        <taxon>Balneatrichaceae</taxon>
        <taxon>Balneatrix</taxon>
    </lineage>
</organism>
<dbReference type="InterPro" id="IPR019201">
    <property type="entry name" value="DUF2065"/>
</dbReference>
<comment type="caution">
    <text evidence="2">The sequence shown here is derived from an EMBL/GenBank/DDBJ whole genome shotgun (WGS) entry which is preliminary data.</text>
</comment>